<dbReference type="SUPFAM" id="SSF47473">
    <property type="entry name" value="EF-hand"/>
    <property type="match status" value="1"/>
</dbReference>
<dbReference type="PROSITE" id="PS00018">
    <property type="entry name" value="EF_HAND_1"/>
    <property type="match status" value="1"/>
</dbReference>
<protein>
    <recommendedName>
        <fullName evidence="3">EF-hand domain-containing protein</fullName>
    </recommendedName>
</protein>
<dbReference type="InterPro" id="IPR050230">
    <property type="entry name" value="CALM/Myosin/TropC-like"/>
</dbReference>
<dbReference type="CDD" id="cd00051">
    <property type="entry name" value="EFh"/>
    <property type="match status" value="1"/>
</dbReference>
<name>A0AAU9XWA5_9CNID</name>
<gene>
    <name evidence="4" type="ORF">PMEA_00032164</name>
</gene>
<evidence type="ECO:0000313" key="4">
    <source>
        <dbReference type="EMBL" id="CAH3159897.1"/>
    </source>
</evidence>
<dbReference type="PROSITE" id="PS50222">
    <property type="entry name" value="EF_HAND_2"/>
    <property type="match status" value="1"/>
</dbReference>
<reference evidence="4 5" key="1">
    <citation type="submission" date="2022-05" db="EMBL/GenBank/DDBJ databases">
        <authorList>
            <consortium name="Genoscope - CEA"/>
            <person name="William W."/>
        </authorList>
    </citation>
    <scope>NUCLEOTIDE SEQUENCE [LARGE SCALE GENOMIC DNA]</scope>
</reference>
<dbReference type="AlphaFoldDB" id="A0AAU9XWA5"/>
<dbReference type="Pfam" id="PF00036">
    <property type="entry name" value="EF-hand_1"/>
    <property type="match status" value="1"/>
</dbReference>
<evidence type="ECO:0000256" key="1">
    <source>
        <dbReference type="ARBA" id="ARBA00022737"/>
    </source>
</evidence>
<accession>A0AAU9XWA5</accession>
<evidence type="ECO:0000256" key="2">
    <source>
        <dbReference type="ARBA" id="ARBA00022837"/>
    </source>
</evidence>
<dbReference type="Proteomes" id="UP001159428">
    <property type="component" value="Unassembled WGS sequence"/>
</dbReference>
<dbReference type="PANTHER" id="PTHR23048:SF0">
    <property type="entry name" value="CALMODULIN LIKE 3"/>
    <property type="match status" value="1"/>
</dbReference>
<dbReference type="Gene3D" id="1.10.238.10">
    <property type="entry name" value="EF-hand"/>
    <property type="match status" value="1"/>
</dbReference>
<dbReference type="InterPro" id="IPR018247">
    <property type="entry name" value="EF_Hand_1_Ca_BS"/>
</dbReference>
<organism evidence="4 5">
    <name type="scientific">Pocillopora meandrina</name>
    <dbReference type="NCBI Taxonomy" id="46732"/>
    <lineage>
        <taxon>Eukaryota</taxon>
        <taxon>Metazoa</taxon>
        <taxon>Cnidaria</taxon>
        <taxon>Anthozoa</taxon>
        <taxon>Hexacorallia</taxon>
        <taxon>Scleractinia</taxon>
        <taxon>Astrocoeniina</taxon>
        <taxon>Pocilloporidae</taxon>
        <taxon>Pocillopora</taxon>
    </lineage>
</organism>
<dbReference type="SMART" id="SM00054">
    <property type="entry name" value="EFh"/>
    <property type="match status" value="1"/>
</dbReference>
<keyword evidence="5" id="KW-1185">Reference proteome</keyword>
<dbReference type="EMBL" id="CALNXJ010000073">
    <property type="protein sequence ID" value="CAH3159897.1"/>
    <property type="molecule type" value="Genomic_DNA"/>
</dbReference>
<proteinExistence type="predicted"/>
<dbReference type="InterPro" id="IPR011992">
    <property type="entry name" value="EF-hand-dom_pair"/>
</dbReference>
<evidence type="ECO:0000259" key="3">
    <source>
        <dbReference type="PROSITE" id="PS50222"/>
    </source>
</evidence>
<keyword evidence="2" id="KW-0106">Calcium</keyword>
<sequence>MALHLINGRCKHISVVTHAVFAVSGNGIIDFREFLHLMDTRMKETDTEAEIREMFKVLDMDGNGFISAEEFKRTMMNLGNQLTEEETLNMEANRAK</sequence>
<dbReference type="FunFam" id="1.10.238.10:FF:000001">
    <property type="entry name" value="Calmodulin 1"/>
    <property type="match status" value="1"/>
</dbReference>
<comment type="caution">
    <text evidence="4">The sequence shown here is derived from an EMBL/GenBank/DDBJ whole genome shotgun (WGS) entry which is preliminary data.</text>
</comment>
<dbReference type="GO" id="GO:0016460">
    <property type="term" value="C:myosin II complex"/>
    <property type="evidence" value="ECO:0007669"/>
    <property type="project" value="TreeGrafter"/>
</dbReference>
<dbReference type="PANTHER" id="PTHR23048">
    <property type="entry name" value="MYOSIN LIGHT CHAIN 1, 3"/>
    <property type="match status" value="1"/>
</dbReference>
<dbReference type="GO" id="GO:0005509">
    <property type="term" value="F:calcium ion binding"/>
    <property type="evidence" value="ECO:0007669"/>
    <property type="project" value="InterPro"/>
</dbReference>
<dbReference type="InterPro" id="IPR002048">
    <property type="entry name" value="EF_hand_dom"/>
</dbReference>
<keyword evidence="1" id="KW-0677">Repeat</keyword>
<evidence type="ECO:0000313" key="5">
    <source>
        <dbReference type="Proteomes" id="UP001159428"/>
    </source>
</evidence>
<feature type="domain" description="EF-hand" evidence="3">
    <location>
        <begin position="46"/>
        <end position="81"/>
    </location>
</feature>